<keyword evidence="2" id="KW-1185">Reference proteome</keyword>
<dbReference type="EMBL" id="JAUOEL010000001">
    <property type="protein sequence ID" value="MDO5973546.1"/>
    <property type="molecule type" value="Genomic_DNA"/>
</dbReference>
<sequence>MNLRKKLIEWLFEKSKEIYTNLFKNREPWGIYKEQLLVYPEDSFGKQLGLFLDKNNFELIPKVERHDAYHTLTGYGTKVEDEIALQYLCFGNGKRSPYLYSAIILGTIILPDYCKYYYKSYCIGKKANSFHHFDFKKLLMISIQDFRQAIFSKSQINTLIKV</sequence>
<dbReference type="RefSeq" id="WP_303300638.1">
    <property type="nucleotide sequence ID" value="NZ_BAABDA010000042.1"/>
</dbReference>
<gene>
    <name evidence="1" type="ORF">Q4Q40_05050</name>
</gene>
<accession>A0ABT8WK62</accession>
<protein>
    <submittedName>
        <fullName evidence="1">Coq4 family protein</fullName>
    </submittedName>
</protein>
<proteinExistence type="predicted"/>
<dbReference type="InterPro" id="IPR007715">
    <property type="entry name" value="Coq4"/>
</dbReference>
<organism evidence="1 2">
    <name type="scientific">Flavivirga jejuensis</name>
    <dbReference type="NCBI Taxonomy" id="870487"/>
    <lineage>
        <taxon>Bacteria</taxon>
        <taxon>Pseudomonadati</taxon>
        <taxon>Bacteroidota</taxon>
        <taxon>Flavobacteriia</taxon>
        <taxon>Flavobacteriales</taxon>
        <taxon>Flavobacteriaceae</taxon>
        <taxon>Flavivirga</taxon>
    </lineage>
</organism>
<dbReference type="Pfam" id="PF05019">
    <property type="entry name" value="Coq4"/>
    <property type="match status" value="1"/>
</dbReference>
<comment type="caution">
    <text evidence="1">The sequence shown here is derived from an EMBL/GenBank/DDBJ whole genome shotgun (WGS) entry which is preliminary data.</text>
</comment>
<dbReference type="Proteomes" id="UP001176806">
    <property type="component" value="Unassembled WGS sequence"/>
</dbReference>
<reference evidence="1" key="1">
    <citation type="submission" date="2023-07" db="EMBL/GenBank/DDBJ databases">
        <title>Two novel species in the genus Flavivirga.</title>
        <authorList>
            <person name="Kwon K."/>
        </authorList>
    </citation>
    <scope>NUCLEOTIDE SEQUENCE</scope>
    <source>
        <strain evidence="1">KACC 14158</strain>
    </source>
</reference>
<evidence type="ECO:0000313" key="2">
    <source>
        <dbReference type="Proteomes" id="UP001176806"/>
    </source>
</evidence>
<evidence type="ECO:0000313" key="1">
    <source>
        <dbReference type="EMBL" id="MDO5973546.1"/>
    </source>
</evidence>
<name>A0ABT8WK62_9FLAO</name>